<dbReference type="InterPro" id="IPR035906">
    <property type="entry name" value="MetI-like_sf"/>
</dbReference>
<feature type="transmembrane region" description="Helical" evidence="7">
    <location>
        <begin position="290"/>
        <end position="313"/>
    </location>
</feature>
<dbReference type="AlphaFoldDB" id="A0A3M0GES1"/>
<feature type="domain" description="ABC transmembrane type-1" evidence="8">
    <location>
        <begin position="101"/>
        <end position="306"/>
    </location>
</feature>
<name>A0A3M0GES1_9CORY</name>
<dbReference type="PANTHER" id="PTHR43163:SF6">
    <property type="entry name" value="DIPEPTIDE TRANSPORT SYSTEM PERMEASE PROTEIN DPPB-RELATED"/>
    <property type="match status" value="1"/>
</dbReference>
<evidence type="ECO:0000313" key="10">
    <source>
        <dbReference type="Proteomes" id="UP000270649"/>
    </source>
</evidence>
<dbReference type="EMBL" id="REGC01000003">
    <property type="protein sequence ID" value="RMB62987.1"/>
    <property type="molecule type" value="Genomic_DNA"/>
</dbReference>
<dbReference type="PANTHER" id="PTHR43163">
    <property type="entry name" value="DIPEPTIDE TRANSPORT SYSTEM PERMEASE PROTEIN DPPB-RELATED"/>
    <property type="match status" value="1"/>
</dbReference>
<evidence type="ECO:0000256" key="1">
    <source>
        <dbReference type="ARBA" id="ARBA00004651"/>
    </source>
</evidence>
<feature type="transmembrane region" description="Helical" evidence="7">
    <location>
        <begin position="146"/>
        <end position="167"/>
    </location>
</feature>
<evidence type="ECO:0000256" key="5">
    <source>
        <dbReference type="ARBA" id="ARBA00022989"/>
    </source>
</evidence>
<gene>
    <name evidence="9" type="ORF">D9543_03035</name>
</gene>
<proteinExistence type="inferred from homology"/>
<feature type="transmembrane region" description="Helical" evidence="7">
    <location>
        <begin position="105"/>
        <end position="126"/>
    </location>
</feature>
<comment type="caution">
    <text evidence="9">The sequence shown here is derived from an EMBL/GenBank/DDBJ whole genome shotgun (WGS) entry which is preliminary data.</text>
</comment>
<evidence type="ECO:0000313" key="9">
    <source>
        <dbReference type="EMBL" id="RMB62987.1"/>
    </source>
</evidence>
<dbReference type="CDD" id="cd06261">
    <property type="entry name" value="TM_PBP2"/>
    <property type="match status" value="1"/>
</dbReference>
<sequence length="323" mass="34499">MSTSRTTGQAIIRPLLRFVLTLFLASLIIFALMRAVPGNPARVALGVNATEDAIAKLSAGLGLDRPLLAQYGDWMRGLATGDFGKSLSSQQDITPLVVDRLQVTLILIGLAMALALACAIPIGMWLAHNRNSRVAGLVSAGTQLGIAVPSFLVGIILVAIFAVHLGWLPANGWVPPNRGVGDFLRHLILPVIALALVQGAMLTRYMRSSMLDVMDQDYIRTARALGDSPREALRRHGLRNAALPVLTVSGLQLTSMVVGAVVIESVFVIPGVGSMLLDAVSVRDLTTVQTLVMLLVTFALVVNMLTDVAYRLIDPRIKASDAR</sequence>
<dbReference type="PROSITE" id="PS50928">
    <property type="entry name" value="ABC_TM1"/>
    <property type="match status" value="1"/>
</dbReference>
<keyword evidence="4 7" id="KW-0812">Transmembrane</keyword>
<dbReference type="RefSeq" id="WP_121927494.1">
    <property type="nucleotide sequence ID" value="NZ_JAACCH010000052.1"/>
</dbReference>
<comment type="subcellular location">
    <subcellularLocation>
        <location evidence="1 7">Cell membrane</location>
        <topology evidence="1 7">Multi-pass membrane protein</topology>
    </subcellularLocation>
</comment>
<dbReference type="SUPFAM" id="SSF161098">
    <property type="entry name" value="MetI-like"/>
    <property type="match status" value="1"/>
</dbReference>
<feature type="transmembrane region" description="Helical" evidence="7">
    <location>
        <begin position="15"/>
        <end position="36"/>
    </location>
</feature>
<accession>A0A3M0GES1</accession>
<reference evidence="9 10" key="1">
    <citation type="submission" date="2018-10" db="EMBL/GenBank/DDBJ databases">
        <title>Corynebacterium macginleyi genome sequencing and assembly of the type strain and two clinical samples.</title>
        <authorList>
            <person name="Bernier A.-M."/>
            <person name="Bernard K."/>
        </authorList>
    </citation>
    <scope>NUCLEOTIDE SEQUENCE [LARGE SCALE GENOMIC DNA]</scope>
    <source>
        <strain evidence="9 10">NML 120205</strain>
    </source>
</reference>
<dbReference type="Proteomes" id="UP000270649">
    <property type="component" value="Unassembled WGS sequence"/>
</dbReference>
<evidence type="ECO:0000256" key="6">
    <source>
        <dbReference type="ARBA" id="ARBA00023136"/>
    </source>
</evidence>
<dbReference type="InterPro" id="IPR045621">
    <property type="entry name" value="BPD_transp_1_N"/>
</dbReference>
<dbReference type="InterPro" id="IPR000515">
    <property type="entry name" value="MetI-like"/>
</dbReference>
<keyword evidence="2 7" id="KW-0813">Transport</keyword>
<evidence type="ECO:0000256" key="2">
    <source>
        <dbReference type="ARBA" id="ARBA00022448"/>
    </source>
</evidence>
<evidence type="ECO:0000259" key="8">
    <source>
        <dbReference type="PROSITE" id="PS50928"/>
    </source>
</evidence>
<organism evidence="9 10">
    <name type="scientific">Corynebacterium macginleyi</name>
    <dbReference type="NCBI Taxonomy" id="38290"/>
    <lineage>
        <taxon>Bacteria</taxon>
        <taxon>Bacillati</taxon>
        <taxon>Actinomycetota</taxon>
        <taxon>Actinomycetes</taxon>
        <taxon>Mycobacteriales</taxon>
        <taxon>Corynebacteriaceae</taxon>
        <taxon>Corynebacterium</taxon>
    </lineage>
</organism>
<feature type="transmembrane region" description="Helical" evidence="7">
    <location>
        <begin position="187"/>
        <end position="206"/>
    </location>
</feature>
<keyword evidence="6 7" id="KW-0472">Membrane</keyword>
<dbReference type="Pfam" id="PF19300">
    <property type="entry name" value="BPD_transp_1_N"/>
    <property type="match status" value="1"/>
</dbReference>
<keyword evidence="3" id="KW-1003">Cell membrane</keyword>
<dbReference type="GO" id="GO:0005886">
    <property type="term" value="C:plasma membrane"/>
    <property type="evidence" value="ECO:0007669"/>
    <property type="project" value="UniProtKB-SubCell"/>
</dbReference>
<protein>
    <submittedName>
        <fullName evidence="9">ABC transporter permease</fullName>
    </submittedName>
</protein>
<dbReference type="Gene3D" id="1.10.3720.10">
    <property type="entry name" value="MetI-like"/>
    <property type="match status" value="1"/>
</dbReference>
<dbReference type="Pfam" id="PF00528">
    <property type="entry name" value="BPD_transp_1"/>
    <property type="match status" value="1"/>
</dbReference>
<keyword evidence="5 7" id="KW-1133">Transmembrane helix</keyword>
<feature type="transmembrane region" description="Helical" evidence="7">
    <location>
        <begin position="243"/>
        <end position="270"/>
    </location>
</feature>
<comment type="similarity">
    <text evidence="7">Belongs to the binding-protein-dependent transport system permease family.</text>
</comment>
<dbReference type="GO" id="GO:0071916">
    <property type="term" value="F:dipeptide transmembrane transporter activity"/>
    <property type="evidence" value="ECO:0007669"/>
    <property type="project" value="TreeGrafter"/>
</dbReference>
<evidence type="ECO:0000256" key="7">
    <source>
        <dbReference type="RuleBase" id="RU363032"/>
    </source>
</evidence>
<evidence type="ECO:0000256" key="4">
    <source>
        <dbReference type="ARBA" id="ARBA00022692"/>
    </source>
</evidence>
<evidence type="ECO:0000256" key="3">
    <source>
        <dbReference type="ARBA" id="ARBA00022475"/>
    </source>
</evidence>